<dbReference type="EMBL" id="NEXX01000007">
    <property type="protein sequence ID" value="OUY05694.1"/>
    <property type="molecule type" value="Genomic_DNA"/>
</dbReference>
<dbReference type="Pfam" id="PF02545">
    <property type="entry name" value="Maf"/>
    <property type="match status" value="1"/>
</dbReference>
<evidence type="ECO:0000313" key="5">
    <source>
        <dbReference type="EMBL" id="OUY05694.1"/>
    </source>
</evidence>
<feature type="site" description="Important for substrate specificity" evidence="4">
    <location>
        <position position="13"/>
    </location>
</feature>
<evidence type="ECO:0000256" key="4">
    <source>
        <dbReference type="HAMAP-Rule" id="MF_00528"/>
    </source>
</evidence>
<comment type="catalytic activity">
    <reaction evidence="4">
        <text>UTP + H2O = UMP + diphosphate + H(+)</text>
        <dbReference type="Rhea" id="RHEA:29395"/>
        <dbReference type="ChEBI" id="CHEBI:15377"/>
        <dbReference type="ChEBI" id="CHEBI:15378"/>
        <dbReference type="ChEBI" id="CHEBI:33019"/>
        <dbReference type="ChEBI" id="CHEBI:46398"/>
        <dbReference type="ChEBI" id="CHEBI:57865"/>
        <dbReference type="EC" id="3.6.1.9"/>
    </reaction>
</comment>
<accession>A0A1Z9YTZ5</accession>
<sequence>MARRIILASQSPRRKALLQQIGLTFDVVAADIDEAVQVNEPADAYVLRVARDKALTVARQYPDAIVIAADTTVSIDDQILTKPLDLQDAIRMWRLLSGRTHTVKTTVVMCCSNKIWHDTVTTQVDFKDLTDTEMFAYWQTGEPQDKAGGYAIQGRAAAWVKRIEGSYSNVVGLPLYETLQLFAQAQHAPTLN</sequence>
<comment type="caution">
    <text evidence="4">Lacks conserved residue(s) required for the propagation of feature annotation.</text>
</comment>
<dbReference type="AlphaFoldDB" id="A0A1Z9YTZ5"/>
<dbReference type="GO" id="GO:0005737">
    <property type="term" value="C:cytoplasm"/>
    <property type="evidence" value="ECO:0007669"/>
    <property type="project" value="UniProtKB-SubCell"/>
</dbReference>
<evidence type="ECO:0000256" key="1">
    <source>
        <dbReference type="ARBA" id="ARBA00001968"/>
    </source>
</evidence>
<dbReference type="CDD" id="cd00555">
    <property type="entry name" value="Maf"/>
    <property type="match status" value="1"/>
</dbReference>
<name>A0A1Z9YTZ5_9GAMM</name>
<dbReference type="SUPFAM" id="SSF52972">
    <property type="entry name" value="ITPase-like"/>
    <property type="match status" value="1"/>
</dbReference>
<dbReference type="InterPro" id="IPR003697">
    <property type="entry name" value="Maf-like"/>
</dbReference>
<dbReference type="InterPro" id="IPR029001">
    <property type="entry name" value="ITPase-like_fam"/>
</dbReference>
<keyword evidence="4" id="KW-0963">Cytoplasm</keyword>
<dbReference type="OrthoDB" id="9807767at2"/>
<dbReference type="Proteomes" id="UP000196536">
    <property type="component" value="Unassembled WGS sequence"/>
</dbReference>
<feature type="site" description="Important for substrate specificity" evidence="4">
    <location>
        <position position="153"/>
    </location>
</feature>
<feature type="site" description="Important for substrate specificity" evidence="4">
    <location>
        <position position="71"/>
    </location>
</feature>
<comment type="function">
    <text evidence="4">Nucleoside triphosphate pyrophosphatase that hydrolyzes dTTP and UTP. May have a dual role in cell division arrest and in preventing the incorporation of modified nucleotides into cellular nucleic acids.</text>
</comment>
<reference evidence="5 6" key="1">
    <citation type="submission" date="2017-05" db="EMBL/GenBank/DDBJ databases">
        <title>Acinetobacter populi ANC 5415 (= PBJ7), whole genome shotgun sequencing project.</title>
        <authorList>
            <person name="Nemec A."/>
            <person name="Radolfova-Krizova L."/>
        </authorList>
    </citation>
    <scope>NUCLEOTIDE SEQUENCE [LARGE SCALE GENOMIC DNA]</scope>
    <source>
        <strain evidence="5 6">PBJ7</strain>
    </source>
</reference>
<dbReference type="PIRSF" id="PIRSF006305">
    <property type="entry name" value="Maf"/>
    <property type="match status" value="1"/>
</dbReference>
<keyword evidence="6" id="KW-1185">Reference proteome</keyword>
<feature type="active site" description="Proton acceptor" evidence="4">
    <location>
        <position position="70"/>
    </location>
</feature>
<dbReference type="Gene3D" id="3.90.950.10">
    <property type="match status" value="1"/>
</dbReference>
<comment type="subcellular location">
    <subcellularLocation>
        <location evidence="4">Cytoplasm</location>
    </subcellularLocation>
</comment>
<dbReference type="PANTHER" id="PTHR43213">
    <property type="entry name" value="BIFUNCTIONAL DTTP/UTP PYROPHOSPHATASE/METHYLTRANSFERASE PROTEIN-RELATED"/>
    <property type="match status" value="1"/>
</dbReference>
<proteinExistence type="inferred from homology"/>
<dbReference type="GO" id="GO:0036221">
    <property type="term" value="F:UTP diphosphatase activity"/>
    <property type="evidence" value="ECO:0007669"/>
    <property type="project" value="RHEA"/>
</dbReference>
<dbReference type="GO" id="GO:0036218">
    <property type="term" value="F:dTTP diphosphatase activity"/>
    <property type="evidence" value="ECO:0007669"/>
    <property type="project" value="RHEA"/>
</dbReference>
<organism evidence="5 6">
    <name type="scientific">Acinetobacter populi</name>
    <dbReference type="NCBI Taxonomy" id="1582270"/>
    <lineage>
        <taxon>Bacteria</taxon>
        <taxon>Pseudomonadati</taxon>
        <taxon>Pseudomonadota</taxon>
        <taxon>Gammaproteobacteria</taxon>
        <taxon>Moraxellales</taxon>
        <taxon>Moraxellaceae</taxon>
        <taxon>Acinetobacter</taxon>
    </lineage>
</organism>
<protein>
    <recommendedName>
        <fullName evidence="4">dTTP/UTP pyrophosphatase</fullName>
        <shortName evidence="4">dTTPase/UTPase</shortName>
        <ecNumber evidence="4">3.6.1.9</ecNumber>
    </recommendedName>
    <alternativeName>
        <fullName evidence="4">Nucleoside triphosphate pyrophosphatase</fullName>
    </alternativeName>
    <alternativeName>
        <fullName evidence="4">Nucleotide pyrophosphatase</fullName>
        <shortName evidence="4">Nucleotide PPase</shortName>
    </alternativeName>
</protein>
<dbReference type="RefSeq" id="WP_087621728.1">
    <property type="nucleotide sequence ID" value="NZ_NEXX01000007.1"/>
</dbReference>
<gene>
    <name evidence="5" type="ORF">CAP51_15810</name>
</gene>
<comment type="similarity">
    <text evidence="4">Belongs to the Maf family. YhdE subfamily.</text>
</comment>
<comment type="catalytic activity">
    <reaction evidence="4">
        <text>dTTP + H2O = dTMP + diphosphate + H(+)</text>
        <dbReference type="Rhea" id="RHEA:28534"/>
        <dbReference type="ChEBI" id="CHEBI:15377"/>
        <dbReference type="ChEBI" id="CHEBI:15378"/>
        <dbReference type="ChEBI" id="CHEBI:33019"/>
        <dbReference type="ChEBI" id="CHEBI:37568"/>
        <dbReference type="ChEBI" id="CHEBI:63528"/>
        <dbReference type="EC" id="3.6.1.9"/>
    </reaction>
</comment>
<evidence type="ECO:0000256" key="2">
    <source>
        <dbReference type="ARBA" id="ARBA00022801"/>
    </source>
</evidence>
<dbReference type="GO" id="GO:0009117">
    <property type="term" value="P:nucleotide metabolic process"/>
    <property type="evidence" value="ECO:0007669"/>
    <property type="project" value="UniProtKB-KW"/>
</dbReference>
<keyword evidence="3 4" id="KW-0546">Nucleotide metabolism</keyword>
<keyword evidence="2 4" id="KW-0378">Hydrolase</keyword>
<evidence type="ECO:0000256" key="3">
    <source>
        <dbReference type="ARBA" id="ARBA00023080"/>
    </source>
</evidence>
<evidence type="ECO:0000313" key="6">
    <source>
        <dbReference type="Proteomes" id="UP000196536"/>
    </source>
</evidence>
<comment type="cofactor">
    <cofactor evidence="1 4">
        <name>a divalent metal cation</name>
        <dbReference type="ChEBI" id="CHEBI:60240"/>
    </cofactor>
</comment>
<dbReference type="HAMAP" id="MF_00528">
    <property type="entry name" value="Maf"/>
    <property type="match status" value="1"/>
</dbReference>
<dbReference type="NCBIfam" id="TIGR00172">
    <property type="entry name" value="maf"/>
    <property type="match status" value="1"/>
</dbReference>
<comment type="caution">
    <text evidence="5">The sequence shown here is derived from an EMBL/GenBank/DDBJ whole genome shotgun (WGS) entry which is preliminary data.</text>
</comment>
<dbReference type="EC" id="3.6.1.9" evidence="4"/>
<dbReference type="PANTHER" id="PTHR43213:SF5">
    <property type="entry name" value="BIFUNCTIONAL DTTP_UTP PYROPHOSPHATASE_METHYLTRANSFERASE PROTEIN-RELATED"/>
    <property type="match status" value="1"/>
</dbReference>